<evidence type="ECO:0000313" key="1">
    <source>
        <dbReference type="EMBL" id="EON78503.1"/>
    </source>
</evidence>
<dbReference type="STRING" id="1232681.ADIS_1018"/>
<proteinExistence type="predicted"/>
<dbReference type="EMBL" id="AQHR01000034">
    <property type="protein sequence ID" value="EON78503.1"/>
    <property type="molecule type" value="Genomic_DNA"/>
</dbReference>
<dbReference type="AlphaFoldDB" id="R7ZWV6"/>
<sequence>MTSERVFAQDHSSTTDFFKREPRRSLSQYTLEYGSGRFDEVR</sequence>
<gene>
    <name evidence="1" type="ORF">ADIS_1018</name>
</gene>
<keyword evidence="2" id="KW-1185">Reference proteome</keyword>
<protein>
    <submittedName>
        <fullName evidence="1">Uncharacterized protein</fullName>
    </submittedName>
</protein>
<dbReference type="Proteomes" id="UP000013909">
    <property type="component" value="Unassembled WGS sequence"/>
</dbReference>
<comment type="caution">
    <text evidence="1">The sequence shown here is derived from an EMBL/GenBank/DDBJ whole genome shotgun (WGS) entry which is preliminary data.</text>
</comment>
<reference evidence="1 2" key="1">
    <citation type="submission" date="2013-02" db="EMBL/GenBank/DDBJ databases">
        <title>A novel strain isolated from Lonar lake, Maharashtra, India.</title>
        <authorList>
            <person name="Singh A."/>
        </authorList>
    </citation>
    <scope>NUCLEOTIDE SEQUENCE [LARGE SCALE GENOMIC DNA]</scope>
    <source>
        <strain evidence="1 2">AK24</strain>
    </source>
</reference>
<organism evidence="1 2">
    <name type="scientific">Lunatimonas lonarensis</name>
    <dbReference type="NCBI Taxonomy" id="1232681"/>
    <lineage>
        <taxon>Bacteria</taxon>
        <taxon>Pseudomonadati</taxon>
        <taxon>Bacteroidota</taxon>
        <taxon>Cytophagia</taxon>
        <taxon>Cytophagales</taxon>
        <taxon>Cyclobacteriaceae</taxon>
    </lineage>
</organism>
<accession>R7ZWV6</accession>
<evidence type="ECO:0000313" key="2">
    <source>
        <dbReference type="Proteomes" id="UP000013909"/>
    </source>
</evidence>
<name>R7ZWV6_9BACT</name>